<dbReference type="Gene3D" id="2.10.50.10">
    <property type="entry name" value="Tumor Necrosis Factor Receptor, subunit A, domain 2"/>
    <property type="match status" value="1"/>
</dbReference>
<dbReference type="InterPro" id="IPR011641">
    <property type="entry name" value="Tyr-kin_ephrin_A/B_rcpt-like"/>
</dbReference>
<dbReference type="InterPro" id="IPR011009">
    <property type="entry name" value="Kinase-like_dom_sf"/>
</dbReference>
<reference evidence="2 3" key="1">
    <citation type="journal article" date="2023" name="Commun. Biol.">
        <title>Genome analysis of Parmales, the sister group of diatoms, reveals the evolutionary specialization of diatoms from phago-mixotrophs to photoautotrophs.</title>
        <authorList>
            <person name="Ban H."/>
            <person name="Sato S."/>
            <person name="Yoshikawa S."/>
            <person name="Yamada K."/>
            <person name="Nakamura Y."/>
            <person name="Ichinomiya M."/>
            <person name="Sato N."/>
            <person name="Blanc-Mathieu R."/>
            <person name="Endo H."/>
            <person name="Kuwata A."/>
            <person name="Ogata H."/>
        </authorList>
    </citation>
    <scope>NUCLEOTIDE SEQUENCE [LARGE SCALE GENOMIC DNA]</scope>
</reference>
<evidence type="ECO:0000259" key="1">
    <source>
        <dbReference type="PROSITE" id="PS50011"/>
    </source>
</evidence>
<dbReference type="EMBL" id="BRYB01001958">
    <property type="protein sequence ID" value="GMI37122.1"/>
    <property type="molecule type" value="Genomic_DNA"/>
</dbReference>
<dbReference type="InterPro" id="IPR000719">
    <property type="entry name" value="Prot_kinase_dom"/>
</dbReference>
<gene>
    <name evidence="2" type="ORF">TeGR_g3090</name>
</gene>
<dbReference type="InterPro" id="IPR008271">
    <property type="entry name" value="Ser/Thr_kinase_AS"/>
</dbReference>
<dbReference type="InterPro" id="IPR051681">
    <property type="entry name" value="Ser/Thr_Kinases-Pseudokinases"/>
</dbReference>
<keyword evidence="3" id="KW-1185">Reference proteome</keyword>
<dbReference type="InterPro" id="IPR023393">
    <property type="entry name" value="START-like_dom_sf"/>
</dbReference>
<dbReference type="Gene3D" id="1.10.510.10">
    <property type="entry name" value="Transferase(Phosphotransferase) domain 1"/>
    <property type="match status" value="2"/>
</dbReference>
<comment type="caution">
    <text evidence="2">The sequence shown here is derived from an EMBL/GenBank/DDBJ whole genome shotgun (WGS) entry which is preliminary data.</text>
</comment>
<evidence type="ECO:0000313" key="3">
    <source>
        <dbReference type="Proteomes" id="UP001165060"/>
    </source>
</evidence>
<dbReference type="Gene3D" id="3.30.530.20">
    <property type="match status" value="1"/>
</dbReference>
<dbReference type="SUPFAM" id="SSF55961">
    <property type="entry name" value="Bet v1-like"/>
    <property type="match status" value="1"/>
</dbReference>
<accession>A0ABQ6MZN4</accession>
<dbReference type="SMART" id="SM00220">
    <property type="entry name" value="S_TKc"/>
    <property type="match status" value="1"/>
</dbReference>
<dbReference type="PROSITE" id="PS50011">
    <property type="entry name" value="PROTEIN_KINASE_DOM"/>
    <property type="match status" value="1"/>
</dbReference>
<dbReference type="Pfam" id="PF00069">
    <property type="entry name" value="Pkinase"/>
    <property type="match status" value="1"/>
</dbReference>
<proteinExistence type="predicted"/>
<dbReference type="SUPFAM" id="SSF56112">
    <property type="entry name" value="Protein kinase-like (PK-like)"/>
    <property type="match status" value="1"/>
</dbReference>
<dbReference type="InterPro" id="IPR001245">
    <property type="entry name" value="Ser-Thr/Tyr_kinase_cat_dom"/>
</dbReference>
<dbReference type="Pfam" id="PF07714">
    <property type="entry name" value="PK_Tyr_Ser-Thr"/>
    <property type="match status" value="1"/>
</dbReference>
<protein>
    <recommendedName>
        <fullName evidence="1">Protein kinase domain-containing protein</fullName>
    </recommendedName>
</protein>
<feature type="domain" description="Protein kinase" evidence="1">
    <location>
        <begin position="1"/>
        <end position="559"/>
    </location>
</feature>
<name>A0ABQ6MZN4_9STRA</name>
<dbReference type="Proteomes" id="UP001165060">
    <property type="component" value="Unassembled WGS sequence"/>
</dbReference>
<dbReference type="Pfam" id="PF07699">
    <property type="entry name" value="Ephrin_rec_like"/>
    <property type="match status" value="1"/>
</dbReference>
<sequence length="559" mass="62452">MKFICEDKASVTGATLCSSCIPGKYSSAAGQTECDGCPFGTASSEINATSSDACEVCPAETYVAMKQLLNYDDENVDRFRHECFLMKELRHPNIVKLVGVCWDENLFACCLEFVENGSLEDWLRRTPGGQAYQALSPTRVDRALSNSLGKTMGTLEEETFRGYNHDGQRDESFHTPDDRANVDRIKATFERFNDECCGSTQAAVPWIPILDADGAPLESGVQAWWRWDKKGSCVETFARGRINVEPKQAFGLYMDPGDRWKSDVATSMITKFEKGLTIRHSFMEVPSAFWGMAARELLARRTPKTLEGNAFIDAGVTVTLDSWKPRKKGVKRMDSEDGIYVQEVEGSGGKACEVQRMFRLDTKITGLLSNTISKIAAKQAGAVAGQPIIKMKRDVERIVEQYEPVLTEGGEGTEQRLTWRAHLWKMALEAALGVEYLHQHRYWSDGGTRHNGATDMMEHEEAGWKECVIHRDLKPDNMLLTKEWVLKLTDFGEARATSSFGAAMTCVGTPIYVSPEVMSGDFYDKSADTFSFGLCLVAMVRGDKNIQEFFFQVTQIARL</sequence>
<organism evidence="2 3">
    <name type="scientific">Tetraparma gracilis</name>
    <dbReference type="NCBI Taxonomy" id="2962635"/>
    <lineage>
        <taxon>Eukaryota</taxon>
        <taxon>Sar</taxon>
        <taxon>Stramenopiles</taxon>
        <taxon>Ochrophyta</taxon>
        <taxon>Bolidophyceae</taxon>
        <taxon>Parmales</taxon>
        <taxon>Triparmaceae</taxon>
        <taxon>Tetraparma</taxon>
    </lineage>
</organism>
<dbReference type="PANTHER" id="PTHR44329:SF214">
    <property type="entry name" value="PROTEIN KINASE DOMAIN-CONTAINING PROTEIN"/>
    <property type="match status" value="1"/>
</dbReference>
<dbReference type="PROSITE" id="PS00108">
    <property type="entry name" value="PROTEIN_KINASE_ST"/>
    <property type="match status" value="1"/>
</dbReference>
<dbReference type="PANTHER" id="PTHR44329">
    <property type="entry name" value="SERINE/THREONINE-PROTEIN KINASE TNNI3K-RELATED"/>
    <property type="match status" value="1"/>
</dbReference>
<evidence type="ECO:0000313" key="2">
    <source>
        <dbReference type="EMBL" id="GMI37122.1"/>
    </source>
</evidence>